<dbReference type="AlphaFoldDB" id="A0A2M6R8B0"/>
<evidence type="ECO:0000313" key="1">
    <source>
        <dbReference type="EMBL" id="PIS06838.1"/>
    </source>
</evidence>
<reference evidence="2" key="1">
    <citation type="submission" date="2017-09" db="EMBL/GenBank/DDBJ databases">
        <title>Depth-based differentiation of microbial function through sediment-hosted aquifers and enrichment of novel symbionts in the deep terrestrial subsurface.</title>
        <authorList>
            <person name="Probst A.J."/>
            <person name="Ladd B."/>
            <person name="Jarett J.K."/>
            <person name="Geller-Mcgrath D.E."/>
            <person name="Sieber C.M.K."/>
            <person name="Emerson J.B."/>
            <person name="Anantharaman K."/>
            <person name="Thomas B.C."/>
            <person name="Malmstrom R."/>
            <person name="Stieglmeier M."/>
            <person name="Klingl A."/>
            <person name="Woyke T."/>
            <person name="Ryan C.M."/>
            <person name="Banfield J.F."/>
        </authorList>
    </citation>
    <scope>NUCLEOTIDE SEQUENCE [LARGE SCALE GENOMIC DNA]</scope>
</reference>
<comment type="caution">
    <text evidence="1">The sequence shown here is derived from an EMBL/GenBank/DDBJ whole genome shotgun (WGS) entry which is preliminary data.</text>
</comment>
<sequence length="84" mass="9600">MIKTIDVYCKNDHILFEKYRKVKSGLLLKCYIDEIRTDHCNVKTLHNSDYVMCPECSITIGIIGLVHGRPAVIINHGGTRKVRT</sequence>
<dbReference type="Proteomes" id="UP000231162">
    <property type="component" value="Unassembled WGS sequence"/>
</dbReference>
<dbReference type="EMBL" id="PEZX01000032">
    <property type="protein sequence ID" value="PIS06838.1"/>
    <property type="molecule type" value="Genomic_DNA"/>
</dbReference>
<organism evidence="1 2">
    <name type="scientific">Candidatus Berkelbacteria bacterium CG10_big_fil_rev_8_21_14_0_10_43_14</name>
    <dbReference type="NCBI Taxonomy" id="1974515"/>
    <lineage>
        <taxon>Bacteria</taxon>
        <taxon>Candidatus Berkelbacteria</taxon>
    </lineage>
</organism>
<evidence type="ECO:0000313" key="2">
    <source>
        <dbReference type="Proteomes" id="UP000231162"/>
    </source>
</evidence>
<protein>
    <submittedName>
        <fullName evidence="1">Uncharacterized protein</fullName>
    </submittedName>
</protein>
<accession>A0A2M6R8B0</accession>
<gene>
    <name evidence="1" type="ORF">COT79_02405</name>
</gene>
<name>A0A2M6R8B0_9BACT</name>
<proteinExistence type="predicted"/>